<reference evidence="1 2" key="1">
    <citation type="submission" date="2016-11" db="EMBL/GenBank/DDBJ databases">
        <authorList>
            <person name="Jaros S."/>
            <person name="Januszkiewicz K."/>
            <person name="Wedrychowicz H."/>
        </authorList>
    </citation>
    <scope>NUCLEOTIDE SEQUENCE [LARGE SCALE GENOMIC DNA]</scope>
    <source>
        <strain evidence="1 2">DSM 3089</strain>
    </source>
</reference>
<dbReference type="Proteomes" id="UP000184526">
    <property type="component" value="Unassembled WGS sequence"/>
</dbReference>
<keyword evidence="2" id="KW-1185">Reference proteome</keyword>
<accession>A0A1M5UZW2</accession>
<protein>
    <submittedName>
        <fullName evidence="1">UPF0489 domain-containing protein</fullName>
    </submittedName>
</protein>
<dbReference type="OrthoDB" id="1887524at2"/>
<dbReference type="STRING" id="1121306.SAMN02745196_01023"/>
<dbReference type="Pfam" id="PF12640">
    <property type="entry name" value="UPF0489"/>
    <property type="match status" value="1"/>
</dbReference>
<organism evidence="1 2">
    <name type="scientific">Clostridium collagenovorans DSM 3089</name>
    <dbReference type="NCBI Taxonomy" id="1121306"/>
    <lineage>
        <taxon>Bacteria</taxon>
        <taxon>Bacillati</taxon>
        <taxon>Bacillota</taxon>
        <taxon>Clostridia</taxon>
        <taxon>Eubacteriales</taxon>
        <taxon>Clostridiaceae</taxon>
        <taxon>Clostridium</taxon>
    </lineage>
</organism>
<dbReference type="EMBL" id="FQXP01000004">
    <property type="protein sequence ID" value="SHH68531.1"/>
    <property type="molecule type" value="Genomic_DNA"/>
</dbReference>
<evidence type="ECO:0000313" key="2">
    <source>
        <dbReference type="Proteomes" id="UP000184526"/>
    </source>
</evidence>
<name>A0A1M5UZW2_9CLOT</name>
<evidence type="ECO:0000313" key="1">
    <source>
        <dbReference type="EMBL" id="SHH68531.1"/>
    </source>
</evidence>
<dbReference type="InterPro" id="IPR024131">
    <property type="entry name" value="UPF0489"/>
</dbReference>
<gene>
    <name evidence="1" type="ORF">SAMN02745196_01023</name>
</gene>
<sequence length="257" mass="29828">MKQDIVREKVIKDKKIYIVENHHEVILPWSEYASNNEIVPVLLTFDHHMDTRTAFYRHSCAINECEWKTISKKLLSTVDIDNLSDITSSLDKLRNNEHIDFSLKTDMISHAVIFSLLGVGICKDYSNDKIYYVDPFCTSTCMKESHDEECLLNTYNTVIESDELIFKLKQINKFIPGFFTDNSITKKFILDIDLDCFHTKKAINPTNISILNYLINNAEIITIATEGSYVELEKKEDDINEFYLLDKLLSHIENALK</sequence>
<proteinExistence type="predicted"/>
<dbReference type="AlphaFoldDB" id="A0A1M5UZW2"/>